<protein>
    <recommendedName>
        <fullName evidence="4">Core-binding (CB) domain-containing protein</fullName>
    </recommendedName>
</protein>
<keyword evidence="3" id="KW-1185">Reference proteome</keyword>
<evidence type="ECO:0000256" key="1">
    <source>
        <dbReference type="SAM" id="MobiDB-lite"/>
    </source>
</evidence>
<dbReference type="Proteomes" id="UP000215459">
    <property type="component" value="Unassembled WGS sequence"/>
</dbReference>
<dbReference type="Gene3D" id="3.10.450.50">
    <property type="match status" value="1"/>
</dbReference>
<organism evidence="2 3">
    <name type="scientific">Paludifilum halophilum</name>
    <dbReference type="NCBI Taxonomy" id="1642702"/>
    <lineage>
        <taxon>Bacteria</taxon>
        <taxon>Bacillati</taxon>
        <taxon>Bacillota</taxon>
        <taxon>Bacilli</taxon>
        <taxon>Bacillales</taxon>
        <taxon>Thermoactinomycetaceae</taxon>
        <taxon>Paludifilum</taxon>
    </lineage>
</organism>
<sequence length="527" mass="61118">MGCVEMVGRNDPCPCGSGKKYKKCCERVVAFRSAEQVREERELRVKTRLLKELDHWFEQRLTREDKWKWAQKFKQHLNLPPDQPVPSNHVYSLRFWLLFDAPCIDGRRAVDAWRETLHPKPEVKRVLEELCEICLAGYEVVEKRDSEVRLQALGEDRRYRVWMTEPLREGMFLFARLSRLGSRYELFGPYTSFGDEMRGEMMMYLKNQARKEGEIKREYWQHNGLQVLGWLMQRARDMEKVDKVMAQKMMDEAAPALEETAPAVEESASAVEKGVPDVHRTVSPVESPSSRPVGETETVEGDRPPAAPLLISGEPGVPEIVDQQLDQFTTRFVSDLQQRTQLLYQNSLKLFRQYVSEHFGKSFNWTMLTEEVLSHFFAIWYMDQGQGNPVKAKIFMNTMKKFFFWLQEEAITDIYTSFVPVYQRLTHQLPVAFEARRWLEENGVSRSENKPSGLAGTYQLAISAAGATLNLGDKWLPVQINLRALPPAWMENRFWVRGAVAVQDQESTLTRIEGVYPFFELPQAKSV</sequence>
<dbReference type="OrthoDB" id="6399948at2"/>
<evidence type="ECO:0000313" key="2">
    <source>
        <dbReference type="EMBL" id="OYD07788.1"/>
    </source>
</evidence>
<dbReference type="InterPro" id="IPR004027">
    <property type="entry name" value="SEC_C_motif"/>
</dbReference>
<feature type="region of interest" description="Disordered" evidence="1">
    <location>
        <begin position="280"/>
        <end position="305"/>
    </location>
</feature>
<dbReference type="Pfam" id="PF02810">
    <property type="entry name" value="SEC-C"/>
    <property type="match status" value="1"/>
</dbReference>
<proteinExistence type="predicted"/>
<comment type="caution">
    <text evidence="2">The sequence shown here is derived from an EMBL/GenBank/DDBJ whole genome shotgun (WGS) entry which is preliminary data.</text>
</comment>
<gene>
    <name evidence="2" type="ORF">CHM34_10010</name>
</gene>
<reference evidence="2 3" key="1">
    <citation type="submission" date="2017-07" db="EMBL/GenBank/DDBJ databases">
        <title>The genome sequence of Paludifilum halophilum highlights mechanisms for microbial adaptation to high salt environemnts.</title>
        <authorList>
            <person name="Belbahri L."/>
        </authorList>
    </citation>
    <scope>NUCLEOTIDE SEQUENCE [LARGE SCALE GENOMIC DNA]</scope>
    <source>
        <strain evidence="2 3">DSM 102817</strain>
    </source>
</reference>
<accession>A0A235B654</accession>
<name>A0A235B654_9BACL</name>
<dbReference type="AlphaFoldDB" id="A0A235B654"/>
<evidence type="ECO:0008006" key="4">
    <source>
        <dbReference type="Google" id="ProtNLM"/>
    </source>
</evidence>
<dbReference type="SUPFAM" id="SSF103642">
    <property type="entry name" value="Sec-C motif"/>
    <property type="match status" value="1"/>
</dbReference>
<dbReference type="EMBL" id="NOWF01000005">
    <property type="protein sequence ID" value="OYD07788.1"/>
    <property type="molecule type" value="Genomic_DNA"/>
</dbReference>
<evidence type="ECO:0000313" key="3">
    <source>
        <dbReference type="Proteomes" id="UP000215459"/>
    </source>
</evidence>
<feature type="compositionally biased region" description="Low complexity" evidence="1">
    <location>
        <begin position="282"/>
        <end position="293"/>
    </location>
</feature>